<dbReference type="Gene3D" id="3.40.1440.10">
    <property type="entry name" value="GIY-YIG endonuclease"/>
    <property type="match status" value="1"/>
</dbReference>
<dbReference type="InterPro" id="IPR050190">
    <property type="entry name" value="UPF0213_domain"/>
</dbReference>
<evidence type="ECO:0000313" key="3">
    <source>
        <dbReference type="EMBL" id="HIU64334.1"/>
    </source>
</evidence>
<protein>
    <submittedName>
        <fullName evidence="3">GIY-YIG nuclease family protein</fullName>
    </submittedName>
</protein>
<name>A0A9D1MQM0_9FIRM</name>
<organism evidence="3 4">
    <name type="scientific">Candidatus Avacidaminococcus intestinavium</name>
    <dbReference type="NCBI Taxonomy" id="2840684"/>
    <lineage>
        <taxon>Bacteria</taxon>
        <taxon>Bacillati</taxon>
        <taxon>Bacillota</taxon>
        <taxon>Negativicutes</taxon>
        <taxon>Acidaminococcales</taxon>
        <taxon>Acidaminococcaceae</taxon>
        <taxon>Acidaminococcaceae incertae sedis</taxon>
        <taxon>Candidatus Avacidaminococcus</taxon>
    </lineage>
</organism>
<dbReference type="Proteomes" id="UP000824099">
    <property type="component" value="Unassembled WGS sequence"/>
</dbReference>
<dbReference type="InterPro" id="IPR000305">
    <property type="entry name" value="GIY-YIG_endonuc"/>
</dbReference>
<dbReference type="EMBL" id="DVNI01000074">
    <property type="protein sequence ID" value="HIU64334.1"/>
    <property type="molecule type" value="Genomic_DNA"/>
</dbReference>
<evidence type="ECO:0000259" key="2">
    <source>
        <dbReference type="PROSITE" id="PS50164"/>
    </source>
</evidence>
<dbReference type="PANTHER" id="PTHR34477:SF1">
    <property type="entry name" value="UPF0213 PROTEIN YHBQ"/>
    <property type="match status" value="1"/>
</dbReference>
<reference evidence="3" key="1">
    <citation type="submission" date="2020-10" db="EMBL/GenBank/DDBJ databases">
        <authorList>
            <person name="Gilroy R."/>
        </authorList>
    </citation>
    <scope>NUCLEOTIDE SEQUENCE</scope>
    <source>
        <strain evidence="3">CHK160-1198</strain>
    </source>
</reference>
<dbReference type="Pfam" id="PF01541">
    <property type="entry name" value="GIY-YIG"/>
    <property type="match status" value="1"/>
</dbReference>
<reference evidence="3" key="2">
    <citation type="journal article" date="2021" name="PeerJ">
        <title>Extensive microbial diversity within the chicken gut microbiome revealed by metagenomics and culture.</title>
        <authorList>
            <person name="Gilroy R."/>
            <person name="Ravi A."/>
            <person name="Getino M."/>
            <person name="Pursley I."/>
            <person name="Horton D.L."/>
            <person name="Alikhan N.F."/>
            <person name="Baker D."/>
            <person name="Gharbi K."/>
            <person name="Hall N."/>
            <person name="Watson M."/>
            <person name="Adriaenssens E.M."/>
            <person name="Foster-Nyarko E."/>
            <person name="Jarju S."/>
            <person name="Secka A."/>
            <person name="Antonio M."/>
            <person name="Oren A."/>
            <person name="Chaudhuri R.R."/>
            <person name="La Ragione R."/>
            <person name="Hildebrand F."/>
            <person name="Pallen M.J."/>
        </authorList>
    </citation>
    <scope>NUCLEOTIDE SEQUENCE</scope>
    <source>
        <strain evidence="3">CHK160-1198</strain>
    </source>
</reference>
<dbReference type="InterPro" id="IPR035901">
    <property type="entry name" value="GIY-YIG_endonuc_sf"/>
</dbReference>
<dbReference type="AlphaFoldDB" id="A0A9D1MQM0"/>
<comment type="caution">
    <text evidence="3">The sequence shown here is derived from an EMBL/GenBank/DDBJ whole genome shotgun (WGS) entry which is preliminary data.</text>
</comment>
<gene>
    <name evidence="3" type="ORF">IAB06_04780</name>
</gene>
<evidence type="ECO:0000313" key="4">
    <source>
        <dbReference type="Proteomes" id="UP000824099"/>
    </source>
</evidence>
<accession>A0A9D1MQM0</accession>
<sequence length="90" mass="10386">MSDYVYILRCSDNSLYTGWTNDLQNRVKAHNSGKGAKYTKGRLPAVLVYSEQLPDKSQALKREKEIKKFKKLKKEQLILEHSNSAILPNF</sequence>
<dbReference type="SUPFAM" id="SSF82771">
    <property type="entry name" value="GIY-YIG endonuclease"/>
    <property type="match status" value="1"/>
</dbReference>
<dbReference type="CDD" id="cd10456">
    <property type="entry name" value="GIY-YIG_UPF0213"/>
    <property type="match status" value="1"/>
</dbReference>
<feature type="domain" description="GIY-YIG" evidence="2">
    <location>
        <begin position="1"/>
        <end position="76"/>
    </location>
</feature>
<dbReference type="PANTHER" id="PTHR34477">
    <property type="entry name" value="UPF0213 PROTEIN YHBQ"/>
    <property type="match status" value="1"/>
</dbReference>
<evidence type="ECO:0000256" key="1">
    <source>
        <dbReference type="ARBA" id="ARBA00007435"/>
    </source>
</evidence>
<proteinExistence type="inferred from homology"/>
<dbReference type="PROSITE" id="PS50164">
    <property type="entry name" value="GIY_YIG"/>
    <property type="match status" value="1"/>
</dbReference>
<comment type="similarity">
    <text evidence="1">Belongs to the UPF0213 family.</text>
</comment>